<dbReference type="PROSITE" id="PS51497">
    <property type="entry name" value="UMA"/>
    <property type="match status" value="1"/>
</dbReference>
<feature type="compositionally biased region" description="Polar residues" evidence="14">
    <location>
        <begin position="178"/>
        <end position="187"/>
    </location>
</feature>
<accession>A0A336LHS6</accession>
<dbReference type="GO" id="GO:0019075">
    <property type="term" value="P:virus maturation"/>
    <property type="evidence" value="ECO:0007669"/>
    <property type="project" value="TreeGrafter"/>
</dbReference>
<evidence type="ECO:0000313" key="17">
    <source>
        <dbReference type="EMBL" id="SSX17584.1"/>
    </source>
</evidence>
<evidence type="ECO:0000256" key="5">
    <source>
        <dbReference type="ARBA" id="ARBA00022448"/>
    </source>
</evidence>
<dbReference type="OMA" id="QTTRYLC"/>
<evidence type="ECO:0000256" key="12">
    <source>
        <dbReference type="ARBA" id="ARBA00033024"/>
    </source>
</evidence>
<dbReference type="InterPro" id="IPR040335">
    <property type="entry name" value="MVB12A"/>
</dbReference>
<reference evidence="17" key="1">
    <citation type="submission" date="2018-07" db="EMBL/GenBank/DDBJ databases">
        <authorList>
            <person name="Quirk P.G."/>
            <person name="Krulwich T.A."/>
        </authorList>
    </citation>
    <scope>NUCLEOTIDE SEQUENCE</scope>
</reference>
<dbReference type="PROSITE" id="PS51498">
    <property type="entry name" value="MABP"/>
    <property type="match status" value="1"/>
</dbReference>
<keyword evidence="10" id="KW-0472">Membrane</keyword>
<keyword evidence="8" id="KW-0653">Protein transport</keyword>
<evidence type="ECO:0000256" key="10">
    <source>
        <dbReference type="ARBA" id="ARBA00023136"/>
    </source>
</evidence>
<keyword evidence="7" id="KW-0967">Endosome</keyword>
<proteinExistence type="inferred from homology"/>
<dbReference type="VEuPathDB" id="VectorBase:CSON001346"/>
<name>A0A336LHS6_CULSO</name>
<dbReference type="InterPro" id="IPR023340">
    <property type="entry name" value="UMA"/>
</dbReference>
<evidence type="ECO:0000256" key="3">
    <source>
        <dbReference type="ARBA" id="ARBA00010432"/>
    </source>
</evidence>
<protein>
    <recommendedName>
        <fullName evidence="4">Multivesicular body subunit 12A</fullName>
    </recommendedName>
    <alternativeName>
        <fullName evidence="12">ESCRT-I complex subunit MVB12A</fullName>
    </alternativeName>
    <alternativeName>
        <fullName evidence="11">Protein FAM125A</fullName>
    </alternativeName>
</protein>
<dbReference type="GO" id="GO:0015031">
    <property type="term" value="P:protein transport"/>
    <property type="evidence" value="ECO:0007669"/>
    <property type="project" value="UniProtKB-KW"/>
</dbReference>
<keyword evidence="6" id="KW-0963">Cytoplasm</keyword>
<feature type="region of interest" description="Disordered" evidence="14">
    <location>
        <begin position="234"/>
        <end position="258"/>
    </location>
</feature>
<keyword evidence="5" id="KW-0813">Transport</keyword>
<dbReference type="GO" id="GO:0017124">
    <property type="term" value="F:SH3 domain binding"/>
    <property type="evidence" value="ECO:0007669"/>
    <property type="project" value="UniProtKB-KW"/>
</dbReference>
<dbReference type="PANTHER" id="PTHR31612:SF2">
    <property type="entry name" value="MULTIVESICULAR BODY SUBUNIT 12A"/>
    <property type="match status" value="1"/>
</dbReference>
<evidence type="ECO:0000256" key="14">
    <source>
        <dbReference type="SAM" id="MobiDB-lite"/>
    </source>
</evidence>
<evidence type="ECO:0000256" key="8">
    <source>
        <dbReference type="ARBA" id="ARBA00022927"/>
    </source>
</evidence>
<dbReference type="Pfam" id="PF10240">
    <property type="entry name" value="DUF2464"/>
    <property type="match status" value="1"/>
</dbReference>
<sequence length="338" mass="38259">MANKTQFFTNQLINILPDSRPITSLSIVEDYEKCPKNFKVLHRTFDADMDADLWREHNILFGKRTSRYLCISKTEGNPEHVIETLKVIGEKETIAGGGFSMLTRTMDTEQKAWRKRQVAYKIAQKSSVQQAVTDIILCSKSKNPPGGWISAGEINGILVCYKTDTITQNKRPAPPTPTNIISDNNSSLTNNIQQQIDRLKLYPDPKNGNPIPPPRNKRISSVEVDDEYEIISPGYQLSPKRAAPPPPQPSDKNTSQNSHIMENKDAIEYDTHTLYYASAAELLGVPFQINPVIKKDAQVLLPSFQIKKNIMELDYSFQLERQILCVTKSDKLPNPFFH</sequence>
<dbReference type="InterPro" id="IPR018798">
    <property type="entry name" value="MVB12A/B"/>
</dbReference>
<evidence type="ECO:0000256" key="7">
    <source>
        <dbReference type="ARBA" id="ARBA00022753"/>
    </source>
</evidence>
<comment type="function">
    <text evidence="13">Component of the ESCRT-I complex, a regulator of vesicular trafficking process. Required for the sorting of endocytic ubiquitinated cargos into multivesicular bodies.</text>
</comment>
<dbReference type="Gene3D" id="2.100.10.50">
    <property type="match status" value="1"/>
</dbReference>
<evidence type="ECO:0000256" key="13">
    <source>
        <dbReference type="ARBA" id="ARBA00053101"/>
    </source>
</evidence>
<evidence type="ECO:0000256" key="4">
    <source>
        <dbReference type="ARBA" id="ARBA00017653"/>
    </source>
</evidence>
<feature type="region of interest" description="Disordered" evidence="14">
    <location>
        <begin position="167"/>
        <end position="187"/>
    </location>
</feature>
<evidence type="ECO:0000256" key="9">
    <source>
        <dbReference type="ARBA" id="ARBA00023036"/>
    </source>
</evidence>
<dbReference type="GO" id="GO:0042058">
    <property type="term" value="P:regulation of epidermal growth factor receptor signaling pathway"/>
    <property type="evidence" value="ECO:0007669"/>
    <property type="project" value="TreeGrafter"/>
</dbReference>
<dbReference type="GO" id="GO:0005829">
    <property type="term" value="C:cytosol"/>
    <property type="evidence" value="ECO:0007669"/>
    <property type="project" value="TreeGrafter"/>
</dbReference>
<dbReference type="GO" id="GO:0031902">
    <property type="term" value="C:late endosome membrane"/>
    <property type="evidence" value="ECO:0007669"/>
    <property type="project" value="UniProtKB-SubCell"/>
</dbReference>
<dbReference type="EMBL" id="UFQT01000011">
    <property type="protein sequence ID" value="SSX17584.1"/>
    <property type="molecule type" value="Genomic_DNA"/>
</dbReference>
<feature type="domain" description="MABP" evidence="16">
    <location>
        <begin position="19"/>
        <end position="165"/>
    </location>
</feature>
<dbReference type="FunFam" id="2.100.10.50:FF:000002">
    <property type="entry name" value="Multivesicular body subunit 12B"/>
    <property type="match status" value="1"/>
</dbReference>
<dbReference type="GO" id="GO:0000813">
    <property type="term" value="C:ESCRT I complex"/>
    <property type="evidence" value="ECO:0007669"/>
    <property type="project" value="InterPro"/>
</dbReference>
<dbReference type="InterPro" id="IPR023341">
    <property type="entry name" value="MABP"/>
</dbReference>
<organism evidence="17">
    <name type="scientific">Culicoides sonorensis</name>
    <name type="common">Biting midge</name>
    <dbReference type="NCBI Taxonomy" id="179676"/>
    <lineage>
        <taxon>Eukaryota</taxon>
        <taxon>Metazoa</taxon>
        <taxon>Ecdysozoa</taxon>
        <taxon>Arthropoda</taxon>
        <taxon>Hexapoda</taxon>
        <taxon>Insecta</taxon>
        <taxon>Pterygota</taxon>
        <taxon>Neoptera</taxon>
        <taxon>Endopterygota</taxon>
        <taxon>Diptera</taxon>
        <taxon>Nematocera</taxon>
        <taxon>Chironomoidea</taxon>
        <taxon>Ceratopogonidae</taxon>
        <taxon>Ceratopogoninae</taxon>
        <taxon>Culicoides</taxon>
        <taxon>Monoculicoides</taxon>
    </lineage>
</organism>
<evidence type="ECO:0000259" key="15">
    <source>
        <dbReference type="PROSITE" id="PS51497"/>
    </source>
</evidence>
<dbReference type="PANTHER" id="PTHR31612">
    <property type="entry name" value="MULTIVESICULAR BODY SUBUNIT 12A"/>
    <property type="match status" value="1"/>
</dbReference>
<comment type="subcellular location">
    <subcellularLocation>
        <location evidence="1">Cytoplasm</location>
    </subcellularLocation>
    <subcellularLocation>
        <location evidence="2">Late endosome membrane</location>
        <topology evidence="2">Peripheral membrane protein</topology>
    </subcellularLocation>
</comment>
<comment type="similarity">
    <text evidence="3">Belongs to the MVB12 family.</text>
</comment>
<evidence type="ECO:0000256" key="2">
    <source>
        <dbReference type="ARBA" id="ARBA00004633"/>
    </source>
</evidence>
<keyword evidence="9" id="KW-0729">SH3-binding</keyword>
<dbReference type="GO" id="GO:0046755">
    <property type="term" value="P:viral budding"/>
    <property type="evidence" value="ECO:0007669"/>
    <property type="project" value="TreeGrafter"/>
</dbReference>
<evidence type="ECO:0000256" key="1">
    <source>
        <dbReference type="ARBA" id="ARBA00004496"/>
    </source>
</evidence>
<evidence type="ECO:0000259" key="16">
    <source>
        <dbReference type="PROSITE" id="PS51498"/>
    </source>
</evidence>
<dbReference type="GO" id="GO:0032510">
    <property type="term" value="P:endosome to lysosome transport via multivesicular body sorting pathway"/>
    <property type="evidence" value="ECO:0007669"/>
    <property type="project" value="TreeGrafter"/>
</dbReference>
<evidence type="ECO:0000256" key="11">
    <source>
        <dbReference type="ARBA" id="ARBA00033002"/>
    </source>
</evidence>
<dbReference type="GO" id="GO:0032801">
    <property type="term" value="P:receptor catabolic process"/>
    <property type="evidence" value="ECO:0007669"/>
    <property type="project" value="TreeGrafter"/>
</dbReference>
<gene>
    <name evidence="17" type="primary">CSON001346</name>
</gene>
<evidence type="ECO:0000256" key="6">
    <source>
        <dbReference type="ARBA" id="ARBA00022490"/>
    </source>
</evidence>
<feature type="region of interest" description="Disordered" evidence="14">
    <location>
        <begin position="200"/>
        <end position="220"/>
    </location>
</feature>
<feature type="domain" description="UMA" evidence="15">
    <location>
        <begin position="282"/>
        <end position="324"/>
    </location>
</feature>
<dbReference type="AlphaFoldDB" id="A0A336LHS6"/>